<accession>A0AAW2BZI2</accession>
<sequence length="490" mass="55845">MNAMENEQFRYTFSSIYNDEVLACSLENSFSFEKRDSFSPNSIPDGILDYECMERFLQIESEVGLEIVDSICQDAAMEEIVVESEAGSENIRETQEAVGVLIEGNSNLKVVQEELMKDSRLTDLLLMGAESVEAQNWPLASTIIAKLNNLLFVREKRGNNIFDRLAGFFTQGLHYKTIDTLVMQHEPLSRQSSSICAIQMLQELSPYLKFAHFTANQAILEATQGDSEVHVIDFDIMEGIQWPPVMIDLSRRKDASLIVTAIIADERNADIVYQTGRRLKEFAESINFPFTYNLMIMVKEEDFERIEVGPTLIANCMMHQTSIRSFSLVNTFLGGVSKLSPKIVVLVEEELFNLARILSMSFVDFFCEALHHYASLYESLASSLCGEYKSGLRLIEKEFLGIRILESLSQFPCEGERMSWENVFASLKEFKAISMSVYNVSQAKFLVSLFSGGYWVQHEKCRLSLYWKSRPLTTASIWVPIRKLKVERSK</sequence>
<dbReference type="GO" id="GO:0005634">
    <property type="term" value="C:nucleus"/>
    <property type="evidence" value="ECO:0007669"/>
    <property type="project" value="UniProtKB-SubCell"/>
</dbReference>
<dbReference type="EMBL" id="JAZDWU010000009">
    <property type="protein sequence ID" value="KAK9991257.1"/>
    <property type="molecule type" value="Genomic_DNA"/>
</dbReference>
<dbReference type="Proteomes" id="UP001459277">
    <property type="component" value="Unassembled WGS sequence"/>
</dbReference>
<proteinExistence type="inferred from homology"/>
<dbReference type="PROSITE" id="PS50985">
    <property type="entry name" value="GRAS"/>
    <property type="match status" value="1"/>
</dbReference>
<comment type="subcellular location">
    <subcellularLocation>
        <location evidence="1">Nucleus</location>
    </subcellularLocation>
</comment>
<comment type="caution">
    <text evidence="6">The sequence shown here is derived from an EMBL/GenBank/DDBJ whole genome shotgun (WGS) entry which is preliminary data.</text>
</comment>
<keyword evidence="7" id="KW-1185">Reference proteome</keyword>
<dbReference type="Pfam" id="PF03514">
    <property type="entry name" value="GRAS"/>
    <property type="match status" value="1"/>
</dbReference>
<name>A0AAW2BZI2_9ROSI</name>
<evidence type="ECO:0000256" key="5">
    <source>
        <dbReference type="PROSITE-ProRule" id="PRU01191"/>
    </source>
</evidence>
<evidence type="ECO:0000256" key="4">
    <source>
        <dbReference type="ARBA" id="ARBA00023242"/>
    </source>
</evidence>
<dbReference type="AlphaFoldDB" id="A0AAW2BZI2"/>
<comment type="caution">
    <text evidence="5">Lacks conserved residue(s) required for the propagation of feature annotation.</text>
</comment>
<comment type="similarity">
    <text evidence="5">Belongs to the GRAS family.</text>
</comment>
<evidence type="ECO:0000256" key="1">
    <source>
        <dbReference type="ARBA" id="ARBA00004123"/>
    </source>
</evidence>
<keyword evidence="2" id="KW-0805">Transcription regulation</keyword>
<feature type="region of interest" description="SAW" evidence="5">
    <location>
        <begin position="404"/>
        <end position="479"/>
    </location>
</feature>
<feature type="short sequence motif" description="VHIID" evidence="5">
    <location>
        <begin position="229"/>
        <end position="233"/>
    </location>
</feature>
<protein>
    <submittedName>
        <fullName evidence="6">Uncharacterized protein</fullName>
    </submittedName>
</protein>
<evidence type="ECO:0000313" key="6">
    <source>
        <dbReference type="EMBL" id="KAK9991257.1"/>
    </source>
</evidence>
<reference evidence="6 7" key="1">
    <citation type="submission" date="2024-01" db="EMBL/GenBank/DDBJ databases">
        <title>A telomere-to-telomere, gap-free genome of sweet tea (Lithocarpus litseifolius).</title>
        <authorList>
            <person name="Zhou J."/>
        </authorList>
    </citation>
    <scope>NUCLEOTIDE SEQUENCE [LARGE SCALE GENOMIC DNA]</scope>
    <source>
        <strain evidence="6">Zhou-2022a</strain>
        <tissue evidence="6">Leaf</tissue>
    </source>
</reference>
<keyword evidence="4" id="KW-0539">Nucleus</keyword>
<evidence type="ECO:0000256" key="2">
    <source>
        <dbReference type="ARBA" id="ARBA00023015"/>
    </source>
</evidence>
<gene>
    <name evidence="6" type="ORF">SO802_026242</name>
</gene>
<evidence type="ECO:0000313" key="7">
    <source>
        <dbReference type="Proteomes" id="UP001459277"/>
    </source>
</evidence>
<dbReference type="InterPro" id="IPR005202">
    <property type="entry name" value="TF_GRAS"/>
</dbReference>
<organism evidence="6 7">
    <name type="scientific">Lithocarpus litseifolius</name>
    <dbReference type="NCBI Taxonomy" id="425828"/>
    <lineage>
        <taxon>Eukaryota</taxon>
        <taxon>Viridiplantae</taxon>
        <taxon>Streptophyta</taxon>
        <taxon>Embryophyta</taxon>
        <taxon>Tracheophyta</taxon>
        <taxon>Spermatophyta</taxon>
        <taxon>Magnoliopsida</taxon>
        <taxon>eudicotyledons</taxon>
        <taxon>Gunneridae</taxon>
        <taxon>Pentapetalae</taxon>
        <taxon>rosids</taxon>
        <taxon>fabids</taxon>
        <taxon>Fagales</taxon>
        <taxon>Fagaceae</taxon>
        <taxon>Lithocarpus</taxon>
    </lineage>
</organism>
<keyword evidence="3" id="KW-0804">Transcription</keyword>
<evidence type="ECO:0000256" key="3">
    <source>
        <dbReference type="ARBA" id="ARBA00023163"/>
    </source>
</evidence>
<feature type="region of interest" description="Leucine repeat I (LRI)" evidence="5">
    <location>
        <begin position="119"/>
        <end position="179"/>
    </location>
</feature>
<dbReference type="PANTHER" id="PTHR31636">
    <property type="entry name" value="OSJNBA0084A10.13 PROTEIN-RELATED"/>
    <property type="match status" value="1"/>
</dbReference>